<protein>
    <submittedName>
        <fullName evidence="1">Uncharacterized protein</fullName>
    </submittedName>
</protein>
<proteinExistence type="predicted"/>
<reference evidence="1" key="1">
    <citation type="submission" date="2014-11" db="EMBL/GenBank/DDBJ databases">
        <authorList>
            <person name="Amaro Gonzalez C."/>
        </authorList>
    </citation>
    <scope>NUCLEOTIDE SEQUENCE</scope>
</reference>
<evidence type="ECO:0000313" key="1">
    <source>
        <dbReference type="EMBL" id="JAH08441.1"/>
    </source>
</evidence>
<organism evidence="1">
    <name type="scientific">Anguilla anguilla</name>
    <name type="common">European freshwater eel</name>
    <name type="synonym">Muraena anguilla</name>
    <dbReference type="NCBI Taxonomy" id="7936"/>
    <lineage>
        <taxon>Eukaryota</taxon>
        <taxon>Metazoa</taxon>
        <taxon>Chordata</taxon>
        <taxon>Craniata</taxon>
        <taxon>Vertebrata</taxon>
        <taxon>Euteleostomi</taxon>
        <taxon>Actinopterygii</taxon>
        <taxon>Neopterygii</taxon>
        <taxon>Teleostei</taxon>
        <taxon>Anguilliformes</taxon>
        <taxon>Anguillidae</taxon>
        <taxon>Anguilla</taxon>
    </lineage>
</organism>
<reference evidence="1" key="2">
    <citation type="journal article" date="2015" name="Fish Shellfish Immunol.">
        <title>Early steps in the European eel (Anguilla anguilla)-Vibrio vulnificus interaction in the gills: Role of the RtxA13 toxin.</title>
        <authorList>
            <person name="Callol A."/>
            <person name="Pajuelo D."/>
            <person name="Ebbesson L."/>
            <person name="Teles M."/>
            <person name="MacKenzie S."/>
            <person name="Amaro C."/>
        </authorList>
    </citation>
    <scope>NUCLEOTIDE SEQUENCE</scope>
</reference>
<accession>A0A0E9PV03</accession>
<dbReference type="EMBL" id="GBXM01100136">
    <property type="protein sequence ID" value="JAH08441.1"/>
    <property type="molecule type" value="Transcribed_RNA"/>
</dbReference>
<name>A0A0E9PV03_ANGAN</name>
<dbReference type="AlphaFoldDB" id="A0A0E9PV03"/>
<sequence length="31" mass="3352">MVSWYGIEHPLLTCLSGYLPAGRSQLLMASG</sequence>